<evidence type="ECO:0000256" key="1">
    <source>
        <dbReference type="ARBA" id="ARBA00008675"/>
    </source>
</evidence>
<evidence type="ECO:0000256" key="5">
    <source>
        <dbReference type="ARBA" id="ARBA00022840"/>
    </source>
</evidence>
<gene>
    <name evidence="11" type="primary">clpB</name>
    <name evidence="13" type="ORF">BBP83_06420</name>
</gene>
<accession>A0A1C3CWK1</accession>
<dbReference type="InterPro" id="IPR050130">
    <property type="entry name" value="ClpA_ClpB"/>
</dbReference>
<name>A0A1C3CWK1_9GAMM</name>
<dbReference type="PANTHER" id="PTHR11638">
    <property type="entry name" value="ATP-DEPENDENT CLP PROTEASE"/>
    <property type="match status" value="1"/>
</dbReference>
<dbReference type="AlphaFoldDB" id="A0A1C3CWK1"/>
<dbReference type="Pfam" id="PF02861">
    <property type="entry name" value="Clp_N"/>
    <property type="match status" value="1"/>
</dbReference>
<dbReference type="InterPro" id="IPR027417">
    <property type="entry name" value="P-loop_NTPase"/>
</dbReference>
<dbReference type="SMART" id="SM00382">
    <property type="entry name" value="AAA"/>
    <property type="match status" value="2"/>
</dbReference>
<dbReference type="InterPro" id="IPR036628">
    <property type="entry name" value="Clp_N_dom_sf"/>
</dbReference>
<dbReference type="SMART" id="SM01086">
    <property type="entry name" value="ClpB_D2-small"/>
    <property type="match status" value="1"/>
</dbReference>
<dbReference type="InterPro" id="IPR028299">
    <property type="entry name" value="ClpA/B_CS2"/>
</dbReference>
<dbReference type="FunFam" id="1.10.8.60:FF:000017">
    <property type="entry name" value="ATP-dependent chaperone ClpB"/>
    <property type="match status" value="1"/>
</dbReference>
<feature type="domain" description="Clp R" evidence="12">
    <location>
        <begin position="3"/>
        <end position="143"/>
    </location>
</feature>
<dbReference type="InterPro" id="IPR004176">
    <property type="entry name" value="Clp_R_N"/>
</dbReference>
<keyword evidence="7 10" id="KW-0143">Chaperone</keyword>
<dbReference type="Pfam" id="PF07724">
    <property type="entry name" value="AAA_2"/>
    <property type="match status" value="1"/>
</dbReference>
<protein>
    <recommendedName>
        <fullName evidence="2 11">Chaperone protein ClpB</fullName>
    </recommendedName>
</protein>
<dbReference type="Gene3D" id="1.10.1780.10">
    <property type="entry name" value="Clp, N-terminal domain"/>
    <property type="match status" value="1"/>
</dbReference>
<dbReference type="OrthoDB" id="9803641at2"/>
<dbReference type="Gene3D" id="3.40.50.300">
    <property type="entry name" value="P-loop containing nucleotide triphosphate hydrolases"/>
    <property type="match status" value="3"/>
</dbReference>
<dbReference type="PROSITE" id="PS00870">
    <property type="entry name" value="CLPAB_1"/>
    <property type="match status" value="1"/>
</dbReference>
<comment type="subunit">
    <text evidence="8">Homohexamer. The oligomerization is ATP-dependent.</text>
</comment>
<evidence type="ECO:0000256" key="6">
    <source>
        <dbReference type="ARBA" id="ARBA00023054"/>
    </source>
</evidence>
<evidence type="ECO:0000256" key="3">
    <source>
        <dbReference type="ARBA" id="ARBA00022737"/>
    </source>
</evidence>
<reference evidence="13 14" key="1">
    <citation type="submission" date="2016-07" db="EMBL/GenBank/DDBJ databases">
        <title>Acinetobacter sp. ANC 4603.</title>
        <authorList>
            <person name="Radolfova-Krizova L."/>
            <person name="Nemec A."/>
        </authorList>
    </citation>
    <scope>NUCLEOTIDE SEQUENCE [LARGE SCALE GENOMIC DNA]</scope>
    <source>
        <strain evidence="13 14">ANC 4603</strain>
    </source>
</reference>
<evidence type="ECO:0000259" key="12">
    <source>
        <dbReference type="PROSITE" id="PS51903"/>
    </source>
</evidence>
<keyword evidence="5 10" id="KW-0067">ATP-binding</keyword>
<dbReference type="InterPro" id="IPR003959">
    <property type="entry name" value="ATPase_AAA_core"/>
</dbReference>
<dbReference type="CDD" id="cd19499">
    <property type="entry name" value="RecA-like_ClpB_Hsp104-like"/>
    <property type="match status" value="1"/>
</dbReference>
<dbReference type="PRINTS" id="PR00300">
    <property type="entry name" value="CLPPROTEASEA"/>
</dbReference>
<sequence length="859" mass="94747">MRFEKFTNRLQQALSDAQSLAMGKDHTAIDGIHILSTLLEEASNLSLLQQSGVNLPELKSKLQQAIQDAPTLANPTGDINLSPEAVKALNLADSFAQKAGDEFLSTDWVILSLAEVGATKALLSSAGLKVDSLRNVITKIRGDEKVMSNNHEDQRDSLNKYTVDLTERALAGKLDPVIGRDDEIRRTVQVLSRRTKNNPVLIGEPGVGKTAIVEGLAQRIVNGEVPESLKGKRVLSLDIGSLLAGAKYRGEFEERLKAVLKDLSKQDGAVILFIDELHTLVGAGKGEGAMDAGNMLKPALARGELRCVGATTLDEYRQFIEKDAALERRFQKVLVDEPSVEDTIAILRGLKDRYATHHGVQILDSAIIAAAKMSHRYITDRQLPDKAIDLIDEAASRIKMELDSKPEALDKLERRLIQLKMQLEVVKKDDDVGSKAAVDHLAQQIQEVQSEYNDLEEVWRADKALVEGNKDIQIKLDQARLALEKAQREGNLGEAGRLQYGVIPDLQKELERIEAAEENEAPKLLRNKVTDNEIAEVVSAATGIPVAKMMQGEREKLLRMEDYLHNRVVGQDEAVIAVSNAVRRSRAGLSDPNRPSGSFLFLGPTGVGKTELTKALASFLFDSDDAMVRIDMSEFMEKHSVSRLVGAPPGYVGYEEGGVLTEAVRRKPYSVVLFDEVEKAHPDVFNILLQVLDDGRLTDSQGRVIDFKNTVIVMTSNLGSSDVRELGDVATDVEVRAVVMNAVTQHFRPEFINRIDELVIFHSLKKSQIRGIADIQLARLRERLSEKDMSLTIDDSAFDQLIDAGFDPIYGARPLKRAIQQQIENTLAQKILSGEFQAGDTIVIQGENGHLNFGKLKLN</sequence>
<dbReference type="InterPro" id="IPR018368">
    <property type="entry name" value="ClpA/B_CS1"/>
</dbReference>
<dbReference type="Proteomes" id="UP000186553">
    <property type="component" value="Unassembled WGS sequence"/>
</dbReference>
<dbReference type="Pfam" id="PF17871">
    <property type="entry name" value="AAA_lid_9"/>
    <property type="match status" value="1"/>
</dbReference>
<dbReference type="InterPro" id="IPR003593">
    <property type="entry name" value="AAA+_ATPase"/>
</dbReference>
<dbReference type="InterPro" id="IPR017730">
    <property type="entry name" value="Chaperonin_ClpB"/>
</dbReference>
<evidence type="ECO:0000256" key="9">
    <source>
        <dbReference type="PROSITE-ProRule" id="PRU01251"/>
    </source>
</evidence>
<evidence type="ECO:0000313" key="14">
    <source>
        <dbReference type="Proteomes" id="UP000186553"/>
    </source>
</evidence>
<comment type="subcellular location">
    <subcellularLocation>
        <location evidence="11">Cytoplasm</location>
    </subcellularLocation>
</comment>
<dbReference type="InterPro" id="IPR019489">
    <property type="entry name" value="Clp_ATPase_C"/>
</dbReference>
<dbReference type="GO" id="GO:0005524">
    <property type="term" value="F:ATP binding"/>
    <property type="evidence" value="ECO:0007669"/>
    <property type="project" value="UniProtKB-UniRule"/>
</dbReference>
<dbReference type="FunFam" id="3.40.50.300:FF:000025">
    <property type="entry name" value="ATP-dependent Clp protease subunit"/>
    <property type="match status" value="1"/>
</dbReference>
<dbReference type="Gene3D" id="1.10.8.60">
    <property type="match status" value="1"/>
</dbReference>
<keyword evidence="14" id="KW-1185">Reference proteome</keyword>
<evidence type="ECO:0000256" key="4">
    <source>
        <dbReference type="ARBA" id="ARBA00022741"/>
    </source>
</evidence>
<dbReference type="PROSITE" id="PS00871">
    <property type="entry name" value="CLPAB_2"/>
    <property type="match status" value="1"/>
</dbReference>
<keyword evidence="4 10" id="KW-0547">Nucleotide-binding</keyword>
<comment type="caution">
    <text evidence="13">The sequence shown here is derived from an EMBL/GenBank/DDBJ whole genome shotgun (WGS) entry which is preliminary data.</text>
</comment>
<dbReference type="FunFam" id="3.40.50.300:FF:000120">
    <property type="entry name" value="ATP-dependent chaperone ClpB"/>
    <property type="match status" value="1"/>
</dbReference>
<comment type="subunit">
    <text evidence="11">Homohexamer; The oligomerization is ATP-dependent.</text>
</comment>
<keyword evidence="6 11" id="KW-0175">Coiled coil</keyword>
<keyword evidence="11" id="KW-0963">Cytoplasm</keyword>
<comment type="function">
    <text evidence="11">Part of a stress-induced multi-chaperone system, it is involved in the recovery of the cell from heat-induced damage, in cooperation with DnaK, DnaJ and GrpE.</text>
</comment>
<proteinExistence type="inferred from homology"/>
<keyword evidence="3 9" id="KW-0677">Repeat</keyword>
<evidence type="ECO:0000256" key="2">
    <source>
        <dbReference type="ARBA" id="ARBA00017574"/>
    </source>
</evidence>
<evidence type="ECO:0000256" key="7">
    <source>
        <dbReference type="ARBA" id="ARBA00023186"/>
    </source>
</evidence>
<dbReference type="GO" id="GO:0034605">
    <property type="term" value="P:cellular response to heat"/>
    <property type="evidence" value="ECO:0007669"/>
    <property type="project" value="TreeGrafter"/>
</dbReference>
<dbReference type="CDD" id="cd00009">
    <property type="entry name" value="AAA"/>
    <property type="match status" value="1"/>
</dbReference>
<evidence type="ECO:0000256" key="10">
    <source>
        <dbReference type="RuleBase" id="RU004432"/>
    </source>
</evidence>
<dbReference type="Pfam" id="PF00004">
    <property type="entry name" value="AAA"/>
    <property type="match status" value="1"/>
</dbReference>
<dbReference type="PANTHER" id="PTHR11638:SF18">
    <property type="entry name" value="HEAT SHOCK PROTEIN 104"/>
    <property type="match status" value="1"/>
</dbReference>
<dbReference type="FunFam" id="3.40.50.300:FF:000010">
    <property type="entry name" value="Chaperone clpB 1, putative"/>
    <property type="match status" value="1"/>
</dbReference>
<organism evidence="13 14">
    <name type="scientific">Acinetobacter celticus</name>
    <dbReference type="NCBI Taxonomy" id="1891224"/>
    <lineage>
        <taxon>Bacteria</taxon>
        <taxon>Pseudomonadati</taxon>
        <taxon>Pseudomonadota</taxon>
        <taxon>Gammaproteobacteria</taxon>
        <taxon>Moraxellales</taxon>
        <taxon>Moraxellaceae</taxon>
        <taxon>Acinetobacter</taxon>
    </lineage>
</organism>
<comment type="similarity">
    <text evidence="1 10">Belongs to the ClpA/ClpB family.</text>
</comment>
<dbReference type="GO" id="GO:0042026">
    <property type="term" value="P:protein refolding"/>
    <property type="evidence" value="ECO:0007669"/>
    <property type="project" value="UniProtKB-UniRule"/>
</dbReference>
<dbReference type="PROSITE" id="PS51903">
    <property type="entry name" value="CLP_R"/>
    <property type="match status" value="1"/>
</dbReference>
<dbReference type="InterPro" id="IPR001270">
    <property type="entry name" value="ClpA/B"/>
</dbReference>
<dbReference type="SUPFAM" id="SSF52540">
    <property type="entry name" value="P-loop containing nucleoside triphosphate hydrolases"/>
    <property type="match status" value="2"/>
</dbReference>
<dbReference type="InterPro" id="IPR041546">
    <property type="entry name" value="ClpA/ClpB_AAA_lid"/>
</dbReference>
<dbReference type="NCBIfam" id="TIGR03346">
    <property type="entry name" value="chaperone_ClpB"/>
    <property type="match status" value="1"/>
</dbReference>
<dbReference type="SUPFAM" id="SSF81923">
    <property type="entry name" value="Double Clp-N motif"/>
    <property type="match status" value="1"/>
</dbReference>
<dbReference type="EMBL" id="MBDL01000009">
    <property type="protein sequence ID" value="ODA13077.1"/>
    <property type="molecule type" value="Genomic_DNA"/>
</dbReference>
<dbReference type="Pfam" id="PF10431">
    <property type="entry name" value="ClpB_D2-small"/>
    <property type="match status" value="1"/>
</dbReference>
<dbReference type="GO" id="GO:0016887">
    <property type="term" value="F:ATP hydrolysis activity"/>
    <property type="evidence" value="ECO:0007669"/>
    <property type="project" value="InterPro"/>
</dbReference>
<dbReference type="RefSeq" id="WP_068887045.1">
    <property type="nucleotide sequence ID" value="NZ_CBCRUU010000006.1"/>
</dbReference>
<evidence type="ECO:0000256" key="8">
    <source>
        <dbReference type="ARBA" id="ARBA00026057"/>
    </source>
</evidence>
<evidence type="ECO:0000256" key="11">
    <source>
        <dbReference type="RuleBase" id="RU362034"/>
    </source>
</evidence>
<feature type="coiled-coil region" evidence="11">
    <location>
        <begin position="409"/>
        <end position="489"/>
    </location>
</feature>
<evidence type="ECO:0000313" key="13">
    <source>
        <dbReference type="EMBL" id="ODA13077.1"/>
    </source>
</evidence>
<dbReference type="GO" id="GO:0005737">
    <property type="term" value="C:cytoplasm"/>
    <property type="evidence" value="ECO:0007669"/>
    <property type="project" value="UniProtKB-SubCell"/>
</dbReference>
<dbReference type="STRING" id="1891224.BBP83_06420"/>
<keyword evidence="11" id="KW-0346">Stress response</keyword>